<dbReference type="Proteomes" id="UP000481043">
    <property type="component" value="Unassembled WGS sequence"/>
</dbReference>
<organism evidence="1 2">
    <name type="scientific">Bacillus mesophilus</name>
    <dbReference type="NCBI Taxonomy" id="1808955"/>
    <lineage>
        <taxon>Bacteria</taxon>
        <taxon>Bacillati</taxon>
        <taxon>Bacillota</taxon>
        <taxon>Bacilli</taxon>
        <taxon>Bacillales</taxon>
        <taxon>Bacillaceae</taxon>
        <taxon>Bacillus</taxon>
    </lineage>
</organism>
<keyword evidence="2" id="KW-1185">Reference proteome</keyword>
<proteinExistence type="predicted"/>
<gene>
    <name evidence="1" type="ORF">G4D63_16040</name>
</gene>
<comment type="caution">
    <text evidence="1">The sequence shown here is derived from an EMBL/GenBank/DDBJ whole genome shotgun (WGS) entry which is preliminary data.</text>
</comment>
<evidence type="ECO:0000313" key="2">
    <source>
        <dbReference type="Proteomes" id="UP000481043"/>
    </source>
</evidence>
<dbReference type="AlphaFoldDB" id="A0A6M0QA44"/>
<sequence>MGNSSLFEFVEQFSSELGELATRIEAQLFSQPQAVLIQARLYSEELVRLISKEEGIEEVYPLKAYERIHKLYRQSLIEEDLYMKLEWVRKKGNKAAHDVSESDVMDAIQVHKYLFEMSVWYMQVYVSYDFEAPVYALPTRAGLETEIPSHKIDEIIKPYLEQTLQKYDDMWTEVQEQLALLKADKENAQVTNNLKGLSPKQELKEAAISKERENINRYRIFTKSNFMLTNESLKAAEFEHKLTGEVIYLLRNKELSIMLNPNSIADSFKSEERERHSTALRRFPKKINKGQTPTSYGYLYKFQNEEELLDFLKALS</sequence>
<accession>A0A6M0QA44</accession>
<evidence type="ECO:0000313" key="1">
    <source>
        <dbReference type="EMBL" id="NEY73244.1"/>
    </source>
</evidence>
<protein>
    <submittedName>
        <fullName evidence="1">DUF4145 domain-containing protein</fullName>
    </submittedName>
</protein>
<name>A0A6M0QA44_9BACI</name>
<reference evidence="1 2" key="1">
    <citation type="submission" date="2020-02" db="EMBL/GenBank/DDBJ databases">
        <title>Bacillus aquiflavi sp. nov., isolated from yellow water of strong flavor Chinese baijiu in Yibin region of China.</title>
        <authorList>
            <person name="Xie J."/>
        </authorList>
    </citation>
    <scope>NUCLEOTIDE SEQUENCE [LARGE SCALE GENOMIC DNA]</scope>
    <source>
        <strain evidence="1 2">SA4</strain>
    </source>
</reference>
<dbReference type="EMBL" id="JAAIWM010000006">
    <property type="protein sequence ID" value="NEY73244.1"/>
    <property type="molecule type" value="Genomic_DNA"/>
</dbReference>
<dbReference type="RefSeq" id="WP_163180719.1">
    <property type="nucleotide sequence ID" value="NZ_JAAIWM010000006.1"/>
</dbReference>